<proteinExistence type="predicted"/>
<protein>
    <submittedName>
        <fullName evidence="1">Uncharacterized protein</fullName>
    </submittedName>
</protein>
<dbReference type="OrthoDB" id="4161597at2759"/>
<gene>
    <name evidence="1" type="ORF">B0A52_02645</name>
</gene>
<dbReference type="Proteomes" id="UP000288859">
    <property type="component" value="Unassembled WGS sequence"/>
</dbReference>
<comment type="caution">
    <text evidence="1">The sequence shown here is derived from an EMBL/GenBank/DDBJ whole genome shotgun (WGS) entry which is preliminary data.</text>
</comment>
<dbReference type="EMBL" id="NAJM01000006">
    <property type="protein sequence ID" value="RVX73755.1"/>
    <property type="molecule type" value="Genomic_DNA"/>
</dbReference>
<dbReference type="AlphaFoldDB" id="A0A438NDM1"/>
<sequence>MLESIGVALERGTPPERLKIDLEEAATLLHCSRYHRPQAPGKVEEWVTDIDISNLIIPVIYGSHFAEKVSLYFHKLFHYFYSFEFSTTVSTVYGSYIFDKVSLDFDIFFQPHLDLVLPLPLSLSPVFPSVLSSSFYSIHFSTTASTTSWSGRKTKFREYRHCSIIIT</sequence>
<name>A0A438NDM1_EXOME</name>
<organism evidence="1 2">
    <name type="scientific">Exophiala mesophila</name>
    <name type="common">Black yeast-like fungus</name>
    <dbReference type="NCBI Taxonomy" id="212818"/>
    <lineage>
        <taxon>Eukaryota</taxon>
        <taxon>Fungi</taxon>
        <taxon>Dikarya</taxon>
        <taxon>Ascomycota</taxon>
        <taxon>Pezizomycotina</taxon>
        <taxon>Eurotiomycetes</taxon>
        <taxon>Chaetothyriomycetidae</taxon>
        <taxon>Chaetothyriales</taxon>
        <taxon>Herpotrichiellaceae</taxon>
        <taxon>Exophiala</taxon>
    </lineage>
</organism>
<evidence type="ECO:0000313" key="1">
    <source>
        <dbReference type="EMBL" id="RVX73755.1"/>
    </source>
</evidence>
<reference evidence="1 2" key="1">
    <citation type="submission" date="2017-03" db="EMBL/GenBank/DDBJ databases">
        <title>Genomes of endolithic fungi from Antarctica.</title>
        <authorList>
            <person name="Coleine C."/>
            <person name="Masonjones S."/>
            <person name="Stajich J.E."/>
        </authorList>
    </citation>
    <scope>NUCLEOTIDE SEQUENCE [LARGE SCALE GENOMIC DNA]</scope>
    <source>
        <strain evidence="1 2">CCFEE 6314</strain>
    </source>
</reference>
<evidence type="ECO:0000313" key="2">
    <source>
        <dbReference type="Proteomes" id="UP000288859"/>
    </source>
</evidence>
<accession>A0A438NDM1</accession>